<dbReference type="GeneID" id="61530215"/>
<evidence type="ECO:0000313" key="5">
    <source>
        <dbReference type="Proteomes" id="UP000575469"/>
    </source>
</evidence>
<dbReference type="KEGG" id="rin:ACS15_3899"/>
<keyword evidence="1" id="KW-1133">Transmembrane helix</keyword>
<proteinExistence type="predicted"/>
<sequence>MRLPIMNLMSHWLLGAGALLAILALFVIEYIGVERAARRNAEAEAHLPKPSSEDATVL</sequence>
<dbReference type="EMBL" id="JABBZM010000039">
    <property type="protein sequence ID" value="NMV41814.1"/>
    <property type="molecule type" value="Genomic_DNA"/>
</dbReference>
<evidence type="ECO:0000256" key="1">
    <source>
        <dbReference type="SAM" id="Phobius"/>
    </source>
</evidence>
<reference evidence="2 4" key="1">
    <citation type="submission" date="2015-09" db="EMBL/GenBank/DDBJ databases">
        <authorList>
            <person name="Xu Y."/>
            <person name="Nagy A."/>
            <person name="Liu N.T."/>
            <person name="Nou X."/>
        </authorList>
    </citation>
    <scope>NUCLEOTIDE SEQUENCE [LARGE SCALE GENOMIC DNA]</scope>
    <source>
        <strain evidence="2 4">FC1138</strain>
    </source>
</reference>
<protein>
    <submittedName>
        <fullName evidence="3">Uncharacterized protein</fullName>
    </submittedName>
</protein>
<gene>
    <name evidence="2" type="ORF">ACS15_3899</name>
    <name evidence="3" type="ORF">HGR00_28250</name>
</gene>
<name>A0A848PAY1_9RALS</name>
<dbReference type="EMBL" id="CP012605">
    <property type="protein sequence ID" value="ANH74746.1"/>
    <property type="molecule type" value="Genomic_DNA"/>
</dbReference>
<evidence type="ECO:0000313" key="4">
    <source>
        <dbReference type="Proteomes" id="UP000077927"/>
    </source>
</evidence>
<feature type="transmembrane region" description="Helical" evidence="1">
    <location>
        <begin position="12"/>
        <end position="31"/>
    </location>
</feature>
<dbReference type="Proteomes" id="UP000077927">
    <property type="component" value="Chromosome 1"/>
</dbReference>
<keyword evidence="1" id="KW-0812">Transmembrane</keyword>
<dbReference type="RefSeq" id="WP_021196897.1">
    <property type="nucleotide sequence ID" value="NZ_CP012605.1"/>
</dbReference>
<accession>A0A848PAY1</accession>
<dbReference type="Proteomes" id="UP000575469">
    <property type="component" value="Unassembled WGS sequence"/>
</dbReference>
<evidence type="ECO:0000313" key="3">
    <source>
        <dbReference type="EMBL" id="NMV41814.1"/>
    </source>
</evidence>
<keyword evidence="1" id="KW-0472">Membrane</keyword>
<evidence type="ECO:0000313" key="2">
    <source>
        <dbReference type="EMBL" id="ANH74746.1"/>
    </source>
</evidence>
<dbReference type="AlphaFoldDB" id="A0A848PAY1"/>
<organism evidence="3 5">
    <name type="scientific">Ralstonia insidiosa</name>
    <dbReference type="NCBI Taxonomy" id="190721"/>
    <lineage>
        <taxon>Bacteria</taxon>
        <taxon>Pseudomonadati</taxon>
        <taxon>Pseudomonadota</taxon>
        <taxon>Betaproteobacteria</taxon>
        <taxon>Burkholderiales</taxon>
        <taxon>Burkholderiaceae</taxon>
        <taxon>Ralstonia</taxon>
    </lineage>
</organism>
<reference evidence="3 5" key="2">
    <citation type="submission" date="2020-04" db="EMBL/GenBank/DDBJ databases">
        <title>Ralstonia insidiosa genome sequencing and assembly.</title>
        <authorList>
            <person name="Martins R.C.R."/>
            <person name="Perdigao-Neto L.V."/>
            <person name="Levin A.S.S."/>
            <person name="Costa S.F."/>
        </authorList>
    </citation>
    <scope>NUCLEOTIDE SEQUENCE [LARGE SCALE GENOMIC DNA]</scope>
    <source>
        <strain evidence="3 5">5047</strain>
    </source>
</reference>